<protein>
    <recommendedName>
        <fullName evidence="6">G-protein coupled receptors family 1 profile domain-containing protein</fullName>
    </recommendedName>
</protein>
<feature type="transmembrane region" description="Helical" evidence="5">
    <location>
        <begin position="105"/>
        <end position="136"/>
    </location>
</feature>
<evidence type="ECO:0000256" key="4">
    <source>
        <dbReference type="ARBA" id="ARBA00023136"/>
    </source>
</evidence>
<dbReference type="SMART" id="SM01381">
    <property type="entry name" value="7TM_GPCR_Srsx"/>
    <property type="match status" value="1"/>
</dbReference>
<feature type="transmembrane region" description="Helical" evidence="5">
    <location>
        <begin position="157"/>
        <end position="176"/>
    </location>
</feature>
<gene>
    <name evidence="7" type="primary">Necator_chrIV.g13840</name>
    <name evidence="7" type="ORF">RB195_000548</name>
</gene>
<dbReference type="Proteomes" id="UP001303046">
    <property type="component" value="Unassembled WGS sequence"/>
</dbReference>
<dbReference type="PANTHER" id="PTHR46709">
    <property type="entry name" value="PROTEIN CBG23488-RELATED"/>
    <property type="match status" value="1"/>
</dbReference>
<evidence type="ECO:0000256" key="2">
    <source>
        <dbReference type="ARBA" id="ARBA00022692"/>
    </source>
</evidence>
<dbReference type="EMBL" id="JAVFWL010000004">
    <property type="protein sequence ID" value="KAK6747418.1"/>
    <property type="molecule type" value="Genomic_DNA"/>
</dbReference>
<feature type="domain" description="G-protein coupled receptors family 1 profile" evidence="6">
    <location>
        <begin position="117"/>
        <end position="332"/>
    </location>
</feature>
<organism evidence="7 8">
    <name type="scientific">Necator americanus</name>
    <name type="common">Human hookworm</name>
    <dbReference type="NCBI Taxonomy" id="51031"/>
    <lineage>
        <taxon>Eukaryota</taxon>
        <taxon>Metazoa</taxon>
        <taxon>Ecdysozoa</taxon>
        <taxon>Nematoda</taxon>
        <taxon>Chromadorea</taxon>
        <taxon>Rhabditida</taxon>
        <taxon>Rhabditina</taxon>
        <taxon>Rhabditomorpha</taxon>
        <taxon>Strongyloidea</taxon>
        <taxon>Ancylostomatidae</taxon>
        <taxon>Bunostominae</taxon>
        <taxon>Necator</taxon>
    </lineage>
</organism>
<dbReference type="CDD" id="cd14978">
    <property type="entry name" value="7tmA_FMRFamide_R-like"/>
    <property type="match status" value="1"/>
</dbReference>
<accession>A0ABR1DA99</accession>
<dbReference type="PROSITE" id="PS50262">
    <property type="entry name" value="G_PROTEIN_RECEP_F1_2"/>
    <property type="match status" value="1"/>
</dbReference>
<proteinExistence type="predicted"/>
<name>A0ABR1DA99_NECAM</name>
<sequence length="365" mass="41986">MFSRFGMMGQQIGRPMCPLMGPRMGPIMGEMGRPPMGGRIRRMDQWKDRMDETDNTCEDEHLAPPDLIRIVLIVGMGSTACLIGIVLNTLLLLTFSRLRFRNTNLLYLFLLAVFDIFVELFFMVLIAASTLLIVSASFERYICSFRSTAGIEPKKRMIVIAVVIFSAIIMKGSIYFELELHTFPYCRAFSNLRLDLSEITRSDIYKTVWMFWCRNFLNVFLPFSLLLMLNWATIANLNKNSKDFIAEQLPTLLPGGAKAPLVMRKKKDATRTLAALVTIYLLTNTLNLLLTIMEFIHPEFLRDLGEGRVYNYLADLSSLLTISSTATRLPVYYHCNHEIRKQLRHFFRQFQLTKHIVLSHDAENV</sequence>
<keyword evidence="4 5" id="KW-0472">Membrane</keyword>
<dbReference type="InterPro" id="IPR000276">
    <property type="entry name" value="GPCR_Rhodpsn"/>
</dbReference>
<dbReference type="InterPro" id="IPR017452">
    <property type="entry name" value="GPCR_Rhodpsn_7TM"/>
</dbReference>
<keyword evidence="2 5" id="KW-0812">Transmembrane</keyword>
<dbReference type="PANTHER" id="PTHR46709:SF1">
    <property type="entry name" value="G-PROTEIN COUPLED RECEPTORS FAMILY 1 PROFILE DOMAIN-CONTAINING PROTEIN"/>
    <property type="match status" value="1"/>
</dbReference>
<keyword evidence="3 5" id="KW-1133">Transmembrane helix</keyword>
<feature type="transmembrane region" description="Helical" evidence="5">
    <location>
        <begin position="273"/>
        <end position="296"/>
    </location>
</feature>
<comment type="subcellular location">
    <subcellularLocation>
        <location evidence="1">Membrane</location>
    </subcellularLocation>
</comment>
<evidence type="ECO:0000256" key="3">
    <source>
        <dbReference type="ARBA" id="ARBA00022989"/>
    </source>
</evidence>
<evidence type="ECO:0000259" key="6">
    <source>
        <dbReference type="PROSITE" id="PS50262"/>
    </source>
</evidence>
<evidence type="ECO:0000256" key="1">
    <source>
        <dbReference type="ARBA" id="ARBA00004370"/>
    </source>
</evidence>
<dbReference type="Gene3D" id="1.20.1070.10">
    <property type="entry name" value="Rhodopsin 7-helix transmembrane proteins"/>
    <property type="match status" value="1"/>
</dbReference>
<evidence type="ECO:0000313" key="8">
    <source>
        <dbReference type="Proteomes" id="UP001303046"/>
    </source>
</evidence>
<keyword evidence="8" id="KW-1185">Reference proteome</keyword>
<dbReference type="SUPFAM" id="SSF81321">
    <property type="entry name" value="Family A G protein-coupled receptor-like"/>
    <property type="match status" value="1"/>
</dbReference>
<reference evidence="7 8" key="1">
    <citation type="submission" date="2023-08" db="EMBL/GenBank/DDBJ databases">
        <title>A Necator americanus chromosomal reference genome.</title>
        <authorList>
            <person name="Ilik V."/>
            <person name="Petrzelkova K.J."/>
            <person name="Pardy F."/>
            <person name="Fuh T."/>
            <person name="Niatou-Singa F.S."/>
            <person name="Gouil Q."/>
            <person name="Baker L."/>
            <person name="Ritchie M.E."/>
            <person name="Jex A.R."/>
            <person name="Gazzola D."/>
            <person name="Li H."/>
            <person name="Toshio Fujiwara R."/>
            <person name="Zhan B."/>
            <person name="Aroian R.V."/>
            <person name="Pafco B."/>
            <person name="Schwarz E.M."/>
        </authorList>
    </citation>
    <scope>NUCLEOTIDE SEQUENCE [LARGE SCALE GENOMIC DNA]</scope>
    <source>
        <strain evidence="7 8">Aroian</strain>
        <tissue evidence="7">Whole animal</tissue>
    </source>
</reference>
<evidence type="ECO:0000313" key="7">
    <source>
        <dbReference type="EMBL" id="KAK6747418.1"/>
    </source>
</evidence>
<feature type="transmembrane region" description="Helical" evidence="5">
    <location>
        <begin position="216"/>
        <end position="237"/>
    </location>
</feature>
<feature type="transmembrane region" description="Helical" evidence="5">
    <location>
        <begin position="70"/>
        <end position="93"/>
    </location>
</feature>
<evidence type="ECO:0000256" key="5">
    <source>
        <dbReference type="SAM" id="Phobius"/>
    </source>
</evidence>
<comment type="caution">
    <text evidence="7">The sequence shown here is derived from an EMBL/GenBank/DDBJ whole genome shotgun (WGS) entry which is preliminary data.</text>
</comment>